<evidence type="ECO:0000256" key="8">
    <source>
        <dbReference type="ARBA" id="ARBA00022792"/>
    </source>
</evidence>
<gene>
    <name evidence="13" type="ORF">VTL71DRAFT_12300</name>
</gene>
<comment type="function">
    <text evidence="1">Accessory subunit of the mitochondrial membrane respiratory chain NADH dehydrogenase (Complex I), that is believed not to be involved in catalysis. Complex I functions in the transfer of electrons from NADH to the respiratory chain. The immediate electron acceptor for the enzyme is believed to be ubiquinone.</text>
</comment>
<comment type="caution">
    <text evidence="13">The sequence shown here is derived from an EMBL/GenBank/DDBJ whole genome shotgun (WGS) entry which is preliminary data.</text>
</comment>
<keyword evidence="14" id="KW-1185">Reference proteome</keyword>
<keyword evidence="7" id="KW-0679">Respiratory chain</keyword>
<evidence type="ECO:0000256" key="5">
    <source>
        <dbReference type="ARBA" id="ARBA00018677"/>
    </source>
</evidence>
<dbReference type="Pfam" id="PF05676">
    <property type="entry name" value="NDUF_B7"/>
    <property type="match status" value="1"/>
</dbReference>
<keyword evidence="12" id="KW-1015">Disulfide bond</keyword>
<protein>
    <recommendedName>
        <fullName evidence="5">NADH dehydrogenase [ubiquinone] 1 beta subcomplex subunit 7</fullName>
    </recommendedName>
</protein>
<evidence type="ECO:0000256" key="11">
    <source>
        <dbReference type="ARBA" id="ARBA00023136"/>
    </source>
</evidence>
<keyword evidence="10" id="KW-0496">Mitochondrion</keyword>
<dbReference type="InterPro" id="IPR008698">
    <property type="entry name" value="NDUB7"/>
</dbReference>
<dbReference type="Proteomes" id="UP001595075">
    <property type="component" value="Unassembled WGS sequence"/>
</dbReference>
<organism evidence="13 14">
    <name type="scientific">Oculimacula yallundae</name>
    <dbReference type="NCBI Taxonomy" id="86028"/>
    <lineage>
        <taxon>Eukaryota</taxon>
        <taxon>Fungi</taxon>
        <taxon>Dikarya</taxon>
        <taxon>Ascomycota</taxon>
        <taxon>Pezizomycotina</taxon>
        <taxon>Leotiomycetes</taxon>
        <taxon>Helotiales</taxon>
        <taxon>Ploettnerulaceae</taxon>
        <taxon>Oculimacula</taxon>
    </lineage>
</organism>
<evidence type="ECO:0000256" key="10">
    <source>
        <dbReference type="ARBA" id="ARBA00023128"/>
    </source>
</evidence>
<keyword evidence="6" id="KW-0813">Transport</keyword>
<sequence>MTVTETIKSAVGLSTSPPLATREEMRDAKLPIQYRDSCANLLIPLNRCRYEEYYLPWKCEVSLSLLGLGRYGWALGRAGGSHWGVCEGREGRALRNLGMGGVGREGIRVPGLKKRRGRRQLTFLFLQTERHSYEKCQYDEFKKRVAKMDELRAAKGGERSN</sequence>
<keyword evidence="9" id="KW-0249">Electron transport</keyword>
<dbReference type="PANTHER" id="PTHR20900:SF0">
    <property type="entry name" value="NADH DEHYDROGENASE [UBIQUINONE] 1 BETA SUBCOMPLEX SUBUNIT 7"/>
    <property type="match status" value="1"/>
</dbReference>
<accession>A0ABR4CML3</accession>
<evidence type="ECO:0000256" key="4">
    <source>
        <dbReference type="ARBA" id="ARBA00008006"/>
    </source>
</evidence>
<evidence type="ECO:0000256" key="1">
    <source>
        <dbReference type="ARBA" id="ARBA00003195"/>
    </source>
</evidence>
<evidence type="ECO:0000313" key="13">
    <source>
        <dbReference type="EMBL" id="KAL2071065.1"/>
    </source>
</evidence>
<proteinExistence type="inferred from homology"/>
<comment type="subcellular location">
    <subcellularLocation>
        <location evidence="3">Mitochondrion inner membrane</location>
        <topology evidence="3">Peripheral membrane protein</topology>
    </subcellularLocation>
    <subcellularLocation>
        <location evidence="2">Mitochondrion intermembrane space</location>
    </subcellularLocation>
</comment>
<dbReference type="PANTHER" id="PTHR20900">
    <property type="entry name" value="NADH:UBIQUINONE OXIDOREDUCTASE B18-LIKE SUBUNIT"/>
    <property type="match status" value="1"/>
</dbReference>
<evidence type="ECO:0000256" key="2">
    <source>
        <dbReference type="ARBA" id="ARBA00004569"/>
    </source>
</evidence>
<evidence type="ECO:0000313" key="14">
    <source>
        <dbReference type="Proteomes" id="UP001595075"/>
    </source>
</evidence>
<evidence type="ECO:0000256" key="7">
    <source>
        <dbReference type="ARBA" id="ARBA00022660"/>
    </source>
</evidence>
<evidence type="ECO:0000256" key="3">
    <source>
        <dbReference type="ARBA" id="ARBA00004637"/>
    </source>
</evidence>
<keyword evidence="11" id="KW-0472">Membrane</keyword>
<evidence type="ECO:0000256" key="6">
    <source>
        <dbReference type="ARBA" id="ARBA00022448"/>
    </source>
</evidence>
<dbReference type="EMBL" id="JAZHXI010000005">
    <property type="protein sequence ID" value="KAL2071065.1"/>
    <property type="molecule type" value="Genomic_DNA"/>
</dbReference>
<keyword evidence="8" id="KW-0999">Mitochondrion inner membrane</keyword>
<evidence type="ECO:0000256" key="9">
    <source>
        <dbReference type="ARBA" id="ARBA00022982"/>
    </source>
</evidence>
<evidence type="ECO:0000256" key="12">
    <source>
        <dbReference type="ARBA" id="ARBA00023157"/>
    </source>
</evidence>
<reference evidence="13 14" key="1">
    <citation type="journal article" date="2024" name="Commun. Biol.">
        <title>Comparative genomic analysis of thermophilic fungi reveals convergent evolutionary adaptations and gene losses.</title>
        <authorList>
            <person name="Steindorff A.S."/>
            <person name="Aguilar-Pontes M.V."/>
            <person name="Robinson A.J."/>
            <person name="Andreopoulos B."/>
            <person name="LaButti K."/>
            <person name="Kuo A."/>
            <person name="Mondo S."/>
            <person name="Riley R."/>
            <person name="Otillar R."/>
            <person name="Haridas S."/>
            <person name="Lipzen A."/>
            <person name="Grimwood J."/>
            <person name="Schmutz J."/>
            <person name="Clum A."/>
            <person name="Reid I.D."/>
            <person name="Moisan M.C."/>
            <person name="Butler G."/>
            <person name="Nguyen T.T.M."/>
            <person name="Dewar K."/>
            <person name="Conant G."/>
            <person name="Drula E."/>
            <person name="Henrissat B."/>
            <person name="Hansel C."/>
            <person name="Singer S."/>
            <person name="Hutchinson M.I."/>
            <person name="de Vries R.P."/>
            <person name="Natvig D.O."/>
            <person name="Powell A.J."/>
            <person name="Tsang A."/>
            <person name="Grigoriev I.V."/>
        </authorList>
    </citation>
    <scope>NUCLEOTIDE SEQUENCE [LARGE SCALE GENOMIC DNA]</scope>
    <source>
        <strain evidence="13 14">CBS 494.80</strain>
    </source>
</reference>
<name>A0ABR4CML3_9HELO</name>
<comment type="similarity">
    <text evidence="4">Belongs to the complex I NDUFB7 subunit family.</text>
</comment>